<dbReference type="InterPro" id="IPR008756">
    <property type="entry name" value="Peptidase_M56"/>
</dbReference>
<organism evidence="5 6">
    <name type="scientific">Pontixanthobacter aquaemixtae</name>
    <dbReference type="NCBI Taxonomy" id="1958940"/>
    <lineage>
        <taxon>Bacteria</taxon>
        <taxon>Pseudomonadati</taxon>
        <taxon>Pseudomonadota</taxon>
        <taxon>Alphaproteobacteria</taxon>
        <taxon>Sphingomonadales</taxon>
        <taxon>Erythrobacteraceae</taxon>
        <taxon>Pontixanthobacter</taxon>
    </lineage>
</organism>
<dbReference type="AlphaFoldDB" id="A0A844ZRT2"/>
<feature type="region of interest" description="Disordered" evidence="2">
    <location>
        <begin position="322"/>
        <end position="364"/>
    </location>
</feature>
<keyword evidence="6" id="KW-1185">Reference proteome</keyword>
<feature type="compositionally biased region" description="Low complexity" evidence="2">
    <location>
        <begin position="322"/>
        <end position="333"/>
    </location>
</feature>
<reference evidence="5 6" key="1">
    <citation type="submission" date="2019-12" db="EMBL/GenBank/DDBJ databases">
        <title>Genomic-based taxomic classification of the family Erythrobacteraceae.</title>
        <authorList>
            <person name="Xu L."/>
        </authorList>
    </citation>
    <scope>NUCLEOTIDE SEQUENCE [LARGE SCALE GENOMIC DNA]</scope>
    <source>
        <strain evidence="5 6">KCTC 52763</strain>
    </source>
</reference>
<sequence>MTAEVQSFLLDTLVWTAALIALVLVLRRPVARHFGPHVAYALWTIPLLRLILPPVVLPAWLAPAPDPVSHTSVNYTLSEAPLAVAEPLAEAAPFDWTPLALTVWLVGAAIFLAVRFNIYFRMRDELLEDAYPVGEDGAVRLVETPTTNSPIAFGVFDKVVALPQGFMALSDRTERDLALEHELSHHKAHDLLANFLAQPLFALHWFNPLAWYGWRAMRRDQEAACDARVMAARGGAQKAAYAAVIAGFAARHDATPKLALAAPMACPVIGEKSIIHRLRSLTMTEISPRRKLAGRALMGAALLALPLTASISYAEAISAPSAPVPPAASASPKVTPPAPPAAPLALQAAPEAPDAPEAPEAKEVEREVFVIEDVEEDADGERRKVRKHRIVTRDGKHMTREEKDAMIAEMRAEMAGMEGEIEDAMKEVRVSVIEMNNDGKRTRVETTCKAGKRLGDTSEVDGQRVVHVCKSEVMASALKGLKEARESIAKNSDMSDEMRAEVLRTIDDKIAHWGKER</sequence>
<feature type="compositionally biased region" description="Low complexity" evidence="2">
    <location>
        <begin position="343"/>
        <end position="352"/>
    </location>
</feature>
<keyword evidence="3" id="KW-1133">Transmembrane helix</keyword>
<gene>
    <name evidence="5" type="ORF">GRI41_06415</name>
</gene>
<dbReference type="PANTHER" id="PTHR34978:SF3">
    <property type="entry name" value="SLR0241 PROTEIN"/>
    <property type="match status" value="1"/>
</dbReference>
<proteinExistence type="predicted"/>
<accession>A0A844ZRT2</accession>
<dbReference type="RefSeq" id="WP_160603907.1">
    <property type="nucleotide sequence ID" value="NZ_WTYX01000001.1"/>
</dbReference>
<dbReference type="OrthoDB" id="1628901at2"/>
<feature type="transmembrane region" description="Helical" evidence="3">
    <location>
        <begin position="96"/>
        <end position="114"/>
    </location>
</feature>
<dbReference type="Proteomes" id="UP000442714">
    <property type="component" value="Unassembled WGS sequence"/>
</dbReference>
<feature type="transmembrane region" description="Helical" evidence="3">
    <location>
        <begin position="292"/>
        <end position="314"/>
    </location>
</feature>
<evidence type="ECO:0000259" key="4">
    <source>
        <dbReference type="Pfam" id="PF05569"/>
    </source>
</evidence>
<feature type="transmembrane region" description="Helical" evidence="3">
    <location>
        <begin position="6"/>
        <end position="26"/>
    </location>
</feature>
<dbReference type="EMBL" id="WTYX01000001">
    <property type="protein sequence ID" value="MXO90448.1"/>
    <property type="molecule type" value="Genomic_DNA"/>
</dbReference>
<protein>
    <recommendedName>
        <fullName evidence="4">Peptidase M56 domain-containing protein</fullName>
    </recommendedName>
</protein>
<dbReference type="PANTHER" id="PTHR34978">
    <property type="entry name" value="POSSIBLE SENSOR-TRANSDUCER PROTEIN BLAR"/>
    <property type="match status" value="1"/>
</dbReference>
<dbReference type="Pfam" id="PF05569">
    <property type="entry name" value="Peptidase_M56"/>
    <property type="match status" value="1"/>
</dbReference>
<dbReference type="CDD" id="cd07341">
    <property type="entry name" value="M56_BlaR1_MecR1_like"/>
    <property type="match status" value="1"/>
</dbReference>
<keyword evidence="3" id="KW-0472">Membrane</keyword>
<evidence type="ECO:0000256" key="2">
    <source>
        <dbReference type="SAM" id="MobiDB-lite"/>
    </source>
</evidence>
<evidence type="ECO:0000313" key="5">
    <source>
        <dbReference type="EMBL" id="MXO90448.1"/>
    </source>
</evidence>
<comment type="caution">
    <text evidence="5">The sequence shown here is derived from an EMBL/GenBank/DDBJ whole genome shotgun (WGS) entry which is preliminary data.</text>
</comment>
<feature type="domain" description="Peptidase M56" evidence="4">
    <location>
        <begin position="8"/>
        <end position="249"/>
    </location>
</feature>
<feature type="transmembrane region" description="Helical" evidence="3">
    <location>
        <begin position="38"/>
        <end position="61"/>
    </location>
</feature>
<evidence type="ECO:0000256" key="3">
    <source>
        <dbReference type="SAM" id="Phobius"/>
    </source>
</evidence>
<evidence type="ECO:0000256" key="1">
    <source>
        <dbReference type="SAM" id="Coils"/>
    </source>
</evidence>
<keyword evidence="3" id="KW-0812">Transmembrane</keyword>
<feature type="coiled-coil region" evidence="1">
    <location>
        <begin position="400"/>
        <end position="427"/>
    </location>
</feature>
<name>A0A844ZRT2_9SPHN</name>
<dbReference type="InterPro" id="IPR052173">
    <property type="entry name" value="Beta-lactam_resp_regulator"/>
</dbReference>
<evidence type="ECO:0000313" key="6">
    <source>
        <dbReference type="Proteomes" id="UP000442714"/>
    </source>
</evidence>
<keyword evidence="1" id="KW-0175">Coiled coil</keyword>